<dbReference type="RefSeq" id="XP_005820849.1">
    <property type="nucleotide sequence ID" value="XM_005820792.1"/>
</dbReference>
<evidence type="ECO:0000313" key="3">
    <source>
        <dbReference type="EnsemblProtists" id="EKX33869"/>
    </source>
</evidence>
<evidence type="ECO:0000313" key="4">
    <source>
        <dbReference type="Proteomes" id="UP000011087"/>
    </source>
</evidence>
<feature type="region of interest" description="Disordered" evidence="1">
    <location>
        <begin position="1383"/>
        <end position="1404"/>
    </location>
</feature>
<dbReference type="Proteomes" id="UP000011087">
    <property type="component" value="Unassembled WGS sequence"/>
</dbReference>
<dbReference type="PaxDb" id="55529-EKX33869"/>
<organism evidence="2">
    <name type="scientific">Guillardia theta (strain CCMP2712)</name>
    <name type="common">Cryptophyte</name>
    <dbReference type="NCBI Taxonomy" id="905079"/>
    <lineage>
        <taxon>Eukaryota</taxon>
        <taxon>Cryptophyceae</taxon>
        <taxon>Pyrenomonadales</taxon>
        <taxon>Geminigeraceae</taxon>
        <taxon>Guillardia</taxon>
    </lineage>
</organism>
<dbReference type="EnsemblProtists" id="EKX33869">
    <property type="protein sequence ID" value="EKX33869"/>
    <property type="gene ID" value="GUITHDRAFT_119915"/>
</dbReference>
<evidence type="ECO:0000313" key="2">
    <source>
        <dbReference type="EMBL" id="EKX33869.1"/>
    </source>
</evidence>
<feature type="region of interest" description="Disordered" evidence="1">
    <location>
        <begin position="880"/>
        <end position="916"/>
    </location>
</feature>
<feature type="compositionally biased region" description="Basic and acidic residues" evidence="1">
    <location>
        <begin position="131"/>
        <end position="140"/>
    </location>
</feature>
<reference evidence="2 4" key="1">
    <citation type="journal article" date="2012" name="Nature">
        <title>Algal genomes reveal evolutionary mosaicism and the fate of nucleomorphs.</title>
        <authorList>
            <consortium name="DOE Joint Genome Institute"/>
            <person name="Curtis B.A."/>
            <person name="Tanifuji G."/>
            <person name="Burki F."/>
            <person name="Gruber A."/>
            <person name="Irimia M."/>
            <person name="Maruyama S."/>
            <person name="Arias M.C."/>
            <person name="Ball S.G."/>
            <person name="Gile G.H."/>
            <person name="Hirakawa Y."/>
            <person name="Hopkins J.F."/>
            <person name="Kuo A."/>
            <person name="Rensing S.A."/>
            <person name="Schmutz J."/>
            <person name="Symeonidi A."/>
            <person name="Elias M."/>
            <person name="Eveleigh R.J."/>
            <person name="Herman E.K."/>
            <person name="Klute M.J."/>
            <person name="Nakayama T."/>
            <person name="Obornik M."/>
            <person name="Reyes-Prieto A."/>
            <person name="Armbrust E.V."/>
            <person name="Aves S.J."/>
            <person name="Beiko R.G."/>
            <person name="Coutinho P."/>
            <person name="Dacks J.B."/>
            <person name="Durnford D.G."/>
            <person name="Fast N.M."/>
            <person name="Green B.R."/>
            <person name="Grisdale C.J."/>
            <person name="Hempel F."/>
            <person name="Henrissat B."/>
            <person name="Hoppner M.P."/>
            <person name="Ishida K."/>
            <person name="Kim E."/>
            <person name="Koreny L."/>
            <person name="Kroth P.G."/>
            <person name="Liu Y."/>
            <person name="Malik S.B."/>
            <person name="Maier U.G."/>
            <person name="McRose D."/>
            <person name="Mock T."/>
            <person name="Neilson J.A."/>
            <person name="Onodera N.T."/>
            <person name="Poole A.M."/>
            <person name="Pritham E.J."/>
            <person name="Richards T.A."/>
            <person name="Rocap G."/>
            <person name="Roy S.W."/>
            <person name="Sarai C."/>
            <person name="Schaack S."/>
            <person name="Shirato S."/>
            <person name="Slamovits C.H."/>
            <person name="Spencer D.F."/>
            <person name="Suzuki S."/>
            <person name="Worden A.Z."/>
            <person name="Zauner S."/>
            <person name="Barry K."/>
            <person name="Bell C."/>
            <person name="Bharti A.K."/>
            <person name="Crow J.A."/>
            <person name="Grimwood J."/>
            <person name="Kramer R."/>
            <person name="Lindquist E."/>
            <person name="Lucas S."/>
            <person name="Salamov A."/>
            <person name="McFadden G.I."/>
            <person name="Lane C.E."/>
            <person name="Keeling P.J."/>
            <person name="Gray M.W."/>
            <person name="Grigoriev I.V."/>
            <person name="Archibald J.M."/>
        </authorList>
    </citation>
    <scope>NUCLEOTIDE SEQUENCE</scope>
    <source>
        <strain evidence="2 4">CCMP2712</strain>
    </source>
</reference>
<feature type="compositionally biased region" description="Acidic residues" evidence="1">
    <location>
        <begin position="890"/>
        <end position="906"/>
    </location>
</feature>
<feature type="compositionally biased region" description="Basic and acidic residues" evidence="1">
    <location>
        <begin position="152"/>
        <end position="164"/>
    </location>
</feature>
<name>L1ID85_GUITC</name>
<dbReference type="EMBL" id="JH993126">
    <property type="protein sequence ID" value="EKX33869.1"/>
    <property type="molecule type" value="Genomic_DNA"/>
</dbReference>
<dbReference type="KEGG" id="gtt:GUITHDRAFT_119915"/>
<feature type="compositionally biased region" description="Acidic residues" evidence="1">
    <location>
        <begin position="1393"/>
        <end position="1404"/>
    </location>
</feature>
<keyword evidence="4" id="KW-1185">Reference proteome</keyword>
<sequence>MANPVAVEAVLRAAEEERNMVEALHPLHPSCRAAVMQMLRCELGDERTSLGSMHNLTRVSWLAIMQSELPWPRGAVRLLLDTGNSSSCAMLFHAVADMSVLEQHRSGVRSESVSRTLAECMLVCEEFASDEERGEGREEGTAGNRPTTARGSQDRGGRSRMRAEEGGAVMRLMVGALIRHVELNEEDGRNERVFGILRDAVRMFRQDLKSHTLQGKDALFPEPVQKLLALLRGRQCCDVSDEFATRDVQACRNLLQRYLAPLRDGEKSLPWLFDAGWESLQELFVFLRRYFDDDLQGCNLFRSPAGNQDLRFSGNDSPREMLGRILGVQISVVKAVSYKVSHFWHEILLPRDVFCVLHHNYNPSRRDTSAVSTRDFETCRSVCDGHFQVFFSKDLSFPALVQRAICILCLYSFLGRRGGGGREVGGEVRRREEGVELDETSFLSLVEWIAEEASHNLKQQFCLWYLSLQIMTRLSILSLGGGGSGGGGGGASSITFSSLLSCLSFKHARPDAPVMGVQLHPSLRDEAQELHIPQLSAILLLRLLTDFRCVQDLLRRRRMPGRGDREDVARAFAGKEEDRACRLMWGLVLSSKKLARVVKEEEMKVRVDYATCLLFELRSRLFEGEDFMAETFVKFHDDRSEGTMRRTARIDDDDVMFLARQCPMMIVHLIADRSAGQQREVIFKFCEALDGEENRVEDGDRMEEEQEERRRGSLLSLYSQVDDGRRSSRWLCLLVKLCERLHRDDGGTVRTRQVREAEDLFELELVGEDLLLDDEVDRKSQQIEKNIKACRLQLVLWLFDRILFWRSSLRHANPDTSSSPSSSSSSCFSSPDRLAMMQRACEELMRRKAIIARASPAVASLLANFQEDLMLARQNMRWTSEKRNKRRREEEEEDGRWEELMEDDVGEEKLRSNGNATEESSASKCIVRCHVASGRSSWMNLRGDVERVCSKRSRTGRGLLQEILVTECADRNVWEVTEKLMLMKDVDDDVVCDVICESLKAPRMGRSVGAEQVALLVFLLTRGGEREVKEVWSRFEGSCMHDDARRWIRLLRGLVGEGMKLKDLRTEGFWSRLFNLCEQSGADLTFSPALSQTLIREVVVRDDKLCLDLYNDDRRYLHHLIRAVEASPQHFAVYWSSTLSFEEGEEGEHDSGRMNAVVTFLLIVHSLKTNKMQHVGQFLRIMVETLHARGSIIRLCRCSDEGVLEEETMEFRAVMDEIDLHAFLDRGVEFGDDMDNSSSFSFSVRWYALLSRSSLSYPVPLDLRRRRHQIRVKALHAASNMELNTKIYVQLAKDALETVRSLQTEEEMEVLLRLVASAGRAALQQGSLSAKMWKEWMRKMRRKVVCILAGYLRKSGKQEQEATLSWPCVRRCLVVLAACSCSSDGHDERGAAEEEEGEEEQEVEESMAVLATQVITMGMKKLARSDDQDCWRAIAGAADLLVEDVKQQDETTVRMVLARLLGFSSSWLLSLQETADQRRQEEEQRKSTSNTASLWHLLEASVLKICASRASLARAGASEVRKQLEECLELEVHSFALLARLLSAIEQIESK</sequence>
<protein>
    <submittedName>
        <fullName evidence="2 3">Uncharacterized protein</fullName>
    </submittedName>
</protein>
<feature type="region of interest" description="Disordered" evidence="1">
    <location>
        <begin position="131"/>
        <end position="164"/>
    </location>
</feature>
<gene>
    <name evidence="2" type="ORF">GUITHDRAFT_119915</name>
</gene>
<reference evidence="4" key="2">
    <citation type="submission" date="2012-11" db="EMBL/GenBank/DDBJ databases">
        <authorList>
            <person name="Kuo A."/>
            <person name="Curtis B.A."/>
            <person name="Tanifuji G."/>
            <person name="Burki F."/>
            <person name="Gruber A."/>
            <person name="Irimia M."/>
            <person name="Maruyama S."/>
            <person name="Arias M.C."/>
            <person name="Ball S.G."/>
            <person name="Gile G.H."/>
            <person name="Hirakawa Y."/>
            <person name="Hopkins J.F."/>
            <person name="Rensing S.A."/>
            <person name="Schmutz J."/>
            <person name="Symeonidi A."/>
            <person name="Elias M."/>
            <person name="Eveleigh R.J."/>
            <person name="Herman E.K."/>
            <person name="Klute M.J."/>
            <person name="Nakayama T."/>
            <person name="Obornik M."/>
            <person name="Reyes-Prieto A."/>
            <person name="Armbrust E.V."/>
            <person name="Aves S.J."/>
            <person name="Beiko R.G."/>
            <person name="Coutinho P."/>
            <person name="Dacks J.B."/>
            <person name="Durnford D.G."/>
            <person name="Fast N.M."/>
            <person name="Green B.R."/>
            <person name="Grisdale C."/>
            <person name="Hempe F."/>
            <person name="Henrissat B."/>
            <person name="Hoppner M.P."/>
            <person name="Ishida K.-I."/>
            <person name="Kim E."/>
            <person name="Koreny L."/>
            <person name="Kroth P.G."/>
            <person name="Liu Y."/>
            <person name="Malik S.-B."/>
            <person name="Maier U.G."/>
            <person name="McRose D."/>
            <person name="Mock T."/>
            <person name="Neilson J.A."/>
            <person name="Onodera N.T."/>
            <person name="Poole A.M."/>
            <person name="Pritham E.J."/>
            <person name="Richards T.A."/>
            <person name="Rocap G."/>
            <person name="Roy S.W."/>
            <person name="Sarai C."/>
            <person name="Schaack S."/>
            <person name="Shirato S."/>
            <person name="Slamovits C.H."/>
            <person name="Spencer D.F."/>
            <person name="Suzuki S."/>
            <person name="Worden A.Z."/>
            <person name="Zauner S."/>
            <person name="Barry K."/>
            <person name="Bell C."/>
            <person name="Bharti A.K."/>
            <person name="Crow J.A."/>
            <person name="Grimwood J."/>
            <person name="Kramer R."/>
            <person name="Lindquist E."/>
            <person name="Lucas S."/>
            <person name="Salamov A."/>
            <person name="McFadden G.I."/>
            <person name="Lane C.E."/>
            <person name="Keeling P.J."/>
            <person name="Gray M.W."/>
            <person name="Grigoriev I.V."/>
            <person name="Archibald J.M."/>
        </authorList>
    </citation>
    <scope>NUCLEOTIDE SEQUENCE</scope>
    <source>
        <strain evidence="4">CCMP2712</strain>
    </source>
</reference>
<evidence type="ECO:0000256" key="1">
    <source>
        <dbReference type="SAM" id="MobiDB-lite"/>
    </source>
</evidence>
<reference evidence="3" key="3">
    <citation type="submission" date="2016-03" db="UniProtKB">
        <authorList>
            <consortium name="EnsemblProtists"/>
        </authorList>
    </citation>
    <scope>IDENTIFICATION</scope>
</reference>
<proteinExistence type="predicted"/>
<accession>L1ID85</accession>
<dbReference type="GeneID" id="17290622"/>
<dbReference type="HOGENOM" id="CLU_246384_0_0_1"/>